<comment type="caution">
    <text evidence="2">The sequence shown here is derived from an EMBL/GenBank/DDBJ whole genome shotgun (WGS) entry which is preliminary data.</text>
</comment>
<dbReference type="RefSeq" id="WP_353543387.1">
    <property type="nucleotide sequence ID" value="NZ_BAABRN010000049.1"/>
</dbReference>
<dbReference type="NCBIfam" id="NF004845">
    <property type="entry name" value="PRK06196.1"/>
    <property type="match status" value="1"/>
</dbReference>
<sequence>MSKIASPLAPRATAADVVKTTNLSGKTAVITGGASGLGIETARALLGAGAAVILPVRDATKGEQVAAELRESTGNPQVQVTMLDLGSLSSVRVGAAHILELAPKIHILINNAGVMATPEGHTADGFETQFGTNHLGHFLLTHLLMPALLAAAPARVVSLSSSGHRRSDIVWDDIHFERRPYDRWQAYGQSKTANALFAVGLNGRYAAQGVTANAVHPGGIMTGLQKHMTLEEQRALGWVNEQGEYHPIFKTPAEGASTSVWAATAPELEGVGGLFLEELQKSEVLDHQNPNPLFGYKAYARDPQSAERLWEISEQLVGLS</sequence>
<organism evidence="2 3">
    <name type="scientific">Deinococcus xinjiangensis</name>
    <dbReference type="NCBI Taxonomy" id="457454"/>
    <lineage>
        <taxon>Bacteria</taxon>
        <taxon>Thermotogati</taxon>
        <taxon>Deinococcota</taxon>
        <taxon>Deinococci</taxon>
        <taxon>Deinococcales</taxon>
        <taxon>Deinococcaceae</taxon>
        <taxon>Deinococcus</taxon>
    </lineage>
</organism>
<protein>
    <recommendedName>
        <fullName evidence="4">Short-chain dehydrogenase/reductase SDR</fullName>
    </recommendedName>
</protein>
<dbReference type="Proteomes" id="UP001458946">
    <property type="component" value="Unassembled WGS sequence"/>
</dbReference>
<reference evidence="2 3" key="1">
    <citation type="submission" date="2024-02" db="EMBL/GenBank/DDBJ databases">
        <title>Deinococcus xinjiangensis NBRC 107630.</title>
        <authorList>
            <person name="Ichikawa N."/>
            <person name="Katano-Makiyama Y."/>
            <person name="Hidaka K."/>
        </authorList>
    </citation>
    <scope>NUCLEOTIDE SEQUENCE [LARGE SCALE GENOMIC DNA]</scope>
    <source>
        <strain evidence="2 3">NBRC 107630</strain>
    </source>
</reference>
<dbReference type="EMBL" id="BAABRN010000049">
    <property type="protein sequence ID" value="GAA5503416.1"/>
    <property type="molecule type" value="Genomic_DNA"/>
</dbReference>
<dbReference type="InterPro" id="IPR002347">
    <property type="entry name" value="SDR_fam"/>
</dbReference>
<evidence type="ECO:0008006" key="4">
    <source>
        <dbReference type="Google" id="ProtNLM"/>
    </source>
</evidence>
<dbReference type="SUPFAM" id="SSF51735">
    <property type="entry name" value="NAD(P)-binding Rossmann-fold domains"/>
    <property type="match status" value="1"/>
</dbReference>
<gene>
    <name evidence="2" type="ORF">Dxin01_03173</name>
</gene>
<dbReference type="PRINTS" id="PR00081">
    <property type="entry name" value="GDHRDH"/>
</dbReference>
<name>A0ABP9VDV4_9DEIO</name>
<dbReference type="Gene3D" id="3.40.50.720">
    <property type="entry name" value="NAD(P)-binding Rossmann-like Domain"/>
    <property type="match status" value="1"/>
</dbReference>
<evidence type="ECO:0000313" key="2">
    <source>
        <dbReference type="EMBL" id="GAA5503416.1"/>
    </source>
</evidence>
<proteinExistence type="predicted"/>
<accession>A0ABP9VDV4</accession>
<keyword evidence="3" id="KW-1185">Reference proteome</keyword>
<evidence type="ECO:0000313" key="3">
    <source>
        <dbReference type="Proteomes" id="UP001458946"/>
    </source>
</evidence>
<dbReference type="PANTHER" id="PTHR43157">
    <property type="entry name" value="PHOSPHATIDYLINOSITOL-GLYCAN BIOSYNTHESIS CLASS F PROTEIN-RELATED"/>
    <property type="match status" value="1"/>
</dbReference>
<evidence type="ECO:0000256" key="1">
    <source>
        <dbReference type="ARBA" id="ARBA00023002"/>
    </source>
</evidence>
<dbReference type="PANTHER" id="PTHR43157:SF31">
    <property type="entry name" value="PHOSPHATIDYLINOSITOL-GLYCAN BIOSYNTHESIS CLASS F PROTEIN"/>
    <property type="match status" value="1"/>
</dbReference>
<dbReference type="InterPro" id="IPR036291">
    <property type="entry name" value="NAD(P)-bd_dom_sf"/>
</dbReference>
<dbReference type="Pfam" id="PF00106">
    <property type="entry name" value="adh_short"/>
    <property type="match status" value="1"/>
</dbReference>
<keyword evidence="1" id="KW-0560">Oxidoreductase</keyword>